<dbReference type="Proteomes" id="UP000324748">
    <property type="component" value="Unassembled WGS sequence"/>
</dbReference>
<evidence type="ECO:0000313" key="1">
    <source>
        <dbReference type="EMBL" id="KAA1093171.1"/>
    </source>
</evidence>
<evidence type="ECO:0000313" key="4">
    <source>
        <dbReference type="Proteomes" id="UP000325313"/>
    </source>
</evidence>
<proteinExistence type="predicted"/>
<reference evidence="3 4" key="1">
    <citation type="submission" date="2019-05" db="EMBL/GenBank/DDBJ databases">
        <title>Emergence of the Ug99 lineage of the wheat stem rust pathogen through somatic hybridization.</title>
        <authorList>
            <person name="Li F."/>
            <person name="Upadhyaya N.M."/>
            <person name="Sperschneider J."/>
            <person name="Matny O."/>
            <person name="Nguyen-Phuc H."/>
            <person name="Mago R."/>
            <person name="Raley C."/>
            <person name="Miller M.E."/>
            <person name="Silverstein K.A.T."/>
            <person name="Henningsen E."/>
            <person name="Hirsch C.D."/>
            <person name="Visser B."/>
            <person name="Pretorius Z.A."/>
            <person name="Steffenson B.J."/>
            <person name="Schwessinger B."/>
            <person name="Dodds P.N."/>
            <person name="Figueroa M."/>
        </authorList>
    </citation>
    <scope>NUCLEOTIDE SEQUENCE [LARGE SCALE GENOMIC DNA]</scope>
    <source>
        <strain evidence="1">21-0</strain>
        <strain evidence="2 4">Ug99</strain>
    </source>
</reference>
<accession>A0A5B0NVF0</accession>
<dbReference type="OrthoDB" id="2156052at2759"/>
<dbReference type="InterPro" id="IPR008266">
    <property type="entry name" value="Tyr_kinase_AS"/>
</dbReference>
<organism evidence="1 3">
    <name type="scientific">Puccinia graminis f. sp. tritici</name>
    <dbReference type="NCBI Taxonomy" id="56615"/>
    <lineage>
        <taxon>Eukaryota</taxon>
        <taxon>Fungi</taxon>
        <taxon>Dikarya</taxon>
        <taxon>Basidiomycota</taxon>
        <taxon>Pucciniomycotina</taxon>
        <taxon>Pucciniomycetes</taxon>
        <taxon>Pucciniales</taxon>
        <taxon>Pucciniaceae</taxon>
        <taxon>Puccinia</taxon>
    </lineage>
</organism>
<dbReference type="InterPro" id="IPR011009">
    <property type="entry name" value="Kinase-like_dom_sf"/>
</dbReference>
<protein>
    <submittedName>
        <fullName evidence="1">Uncharacterized protein</fullName>
    </submittedName>
</protein>
<dbReference type="PROSITE" id="PS00109">
    <property type="entry name" value="PROTEIN_KINASE_TYR"/>
    <property type="match status" value="1"/>
</dbReference>
<dbReference type="PANTHER" id="PTHR37171">
    <property type="entry name" value="SERINE/THREONINE-PROTEIN KINASE YRZF-RELATED"/>
    <property type="match status" value="1"/>
</dbReference>
<dbReference type="EMBL" id="VSWC01000080">
    <property type="protein sequence ID" value="KAA1093171.1"/>
    <property type="molecule type" value="Genomic_DNA"/>
</dbReference>
<dbReference type="InterPro" id="IPR052396">
    <property type="entry name" value="Meiotic_Drive_Suppr_Kinase"/>
</dbReference>
<evidence type="ECO:0000313" key="2">
    <source>
        <dbReference type="EMBL" id="KAA1135064.1"/>
    </source>
</evidence>
<dbReference type="SUPFAM" id="SSF56112">
    <property type="entry name" value="Protein kinase-like (PK-like)"/>
    <property type="match status" value="1"/>
</dbReference>
<dbReference type="PANTHER" id="PTHR37171:SF1">
    <property type="entry name" value="SERINE_THREONINE-PROTEIN KINASE YRZF-RELATED"/>
    <property type="match status" value="1"/>
</dbReference>
<sequence length="664" mass="73785">MPLDVRYALKKEVFTDFHWALQSASTMPTPSSKTRTIQLTGLCSPKDATHTACILLDGLPDCVTLPHGVDRDDDDDDGPRLFLHYDQDLASLTVGALMERLHQELQPLIPAAYRAATSRYSLPMEIAKADDPKSLKSFFHLMPVHPRALVKKLLHEPGPEANRLLVMDFRNTGTVSAETLLQRTFKGYALTNRTTTGSTSCAAGRVPRVVSLWTNFLSDVQGFEKRPAICAPHRTLFEDVQPKKHRIVSQESTIEGLLDNESFQVFNNLAAGAPLWAGTRQLATCFGQPDRTITDCLHTLLPIEVEPTSIIAEGTDLLEEINSTLKMLYKVVKAKDHRWIKLSLTERQRWEEIVRSSPASKAFTQTYGYSCANKTRYAILTNGIDWWFIERSNQCVGDVQVTPSINIKSTNPTVAQCLNYIAKRALETPGCPSPSDPTPFPPPSFKSQFPHQTRPLLLPPDSHAPAVLLLPDDTEQFFDDGDVSGLEDTVKGLHGSTSRAVVFGITMALKVVDLYKMKDGLAPLENELACYQYMAKLNGTVAPRLTSFGMLGNGAFPVLGTEWIEGHPLSKKDSALFPEVRKAYRNLHSLYIKHGDVASRNILVSNGMVKLVDFAQATILEKEQVARGELNREMEAVEALLCKLSPMPQDSATRIPLHKRCRLE</sequence>
<dbReference type="Proteomes" id="UP000325313">
    <property type="component" value="Unassembled WGS sequence"/>
</dbReference>
<dbReference type="Gene3D" id="1.10.510.10">
    <property type="entry name" value="Transferase(Phosphotransferase) domain 1"/>
    <property type="match status" value="1"/>
</dbReference>
<comment type="caution">
    <text evidence="1">The sequence shown here is derived from an EMBL/GenBank/DDBJ whole genome shotgun (WGS) entry which is preliminary data.</text>
</comment>
<dbReference type="AlphaFoldDB" id="A0A5B0NVF0"/>
<dbReference type="GO" id="GO:0004672">
    <property type="term" value="F:protein kinase activity"/>
    <property type="evidence" value="ECO:0007669"/>
    <property type="project" value="InterPro"/>
</dbReference>
<dbReference type="EMBL" id="VDEP01000042">
    <property type="protein sequence ID" value="KAA1135064.1"/>
    <property type="molecule type" value="Genomic_DNA"/>
</dbReference>
<name>A0A5B0NVF0_PUCGR</name>
<evidence type="ECO:0000313" key="3">
    <source>
        <dbReference type="Proteomes" id="UP000324748"/>
    </source>
</evidence>
<gene>
    <name evidence="1" type="ORF">PGT21_027628</name>
    <name evidence="2" type="ORF">PGTUg99_020868</name>
</gene>
<keyword evidence="3" id="KW-1185">Reference proteome</keyword>